<evidence type="ECO:0000313" key="1">
    <source>
        <dbReference type="EMBL" id="KAK8216767.1"/>
    </source>
</evidence>
<reference evidence="1" key="1">
    <citation type="submission" date="2024-02" db="EMBL/GenBank/DDBJ databases">
        <title>Metagenome Assembled Genome of Zalaria obscura JY119.</title>
        <authorList>
            <person name="Vighnesh L."/>
            <person name="Jagadeeshwari U."/>
            <person name="Venkata Ramana C."/>
            <person name="Sasikala C."/>
        </authorList>
    </citation>
    <scope>NUCLEOTIDE SEQUENCE</scope>
    <source>
        <strain evidence="1">JY119</strain>
    </source>
</reference>
<protein>
    <submittedName>
        <fullName evidence="1">Uncharacterized protein</fullName>
    </submittedName>
</protein>
<name>A0ACC3SJR3_9PEZI</name>
<dbReference type="Proteomes" id="UP001320706">
    <property type="component" value="Unassembled WGS sequence"/>
</dbReference>
<sequence length="566" mass="63343">MFPTSLYLVGMLPWAAAWHARLPSNGGLSKREISINTTDYPALKIDIPIDHYNTSDHRTYSNRYWVRSEYYKPGGPVFYFDSGEQNAHPLVPYFLYEAAGPSSVMTLARRFNGIALIFEHRFYGDLHEGSYPFPMNSTSGMAEGGYSAYKYLNTEQALQDPVYFAHHFQPPGMEKYWSLLNPAYTPWIWLGGSYPGIRGAHMRVRNPETFYATWASSAPTEAKVDMWTYYAQYYTHVTNHVDGVLINGTQQEISDLKYALYKAVLSGPGGQTPTSVNRTESDALSNASVASYLLLPFSFYQYYGFEASVKPFCDIMETFNQTSVRTTDNGGTAAAIATESGIAISHNITAAWDAFLVGIAEIDYDSIPYHDDPIQDMSWMWQYCSEYGYYQRGNPSNPHTIQSRFESLSLFQSRCNSTFPVGLPPSPNVSEPNKYGGWHINPSNTMFASGEYDPWRALSPASIEAGSPNRTTLQTIPECNVAPPSDSIFGIIYRDMVHVSDMRALLNTSDVNHQNFSTVGFSSPISTEPFYAGVSLFQSALEAWLPCFDRGSYAAMTFEFPEALVA</sequence>
<gene>
    <name evidence="1" type="ORF">M8818_001730</name>
</gene>
<evidence type="ECO:0000313" key="2">
    <source>
        <dbReference type="Proteomes" id="UP001320706"/>
    </source>
</evidence>
<accession>A0ACC3SJR3</accession>
<keyword evidence="2" id="KW-1185">Reference proteome</keyword>
<proteinExistence type="predicted"/>
<organism evidence="1 2">
    <name type="scientific">Zalaria obscura</name>
    <dbReference type="NCBI Taxonomy" id="2024903"/>
    <lineage>
        <taxon>Eukaryota</taxon>
        <taxon>Fungi</taxon>
        <taxon>Dikarya</taxon>
        <taxon>Ascomycota</taxon>
        <taxon>Pezizomycotina</taxon>
        <taxon>Dothideomycetes</taxon>
        <taxon>Dothideomycetidae</taxon>
        <taxon>Dothideales</taxon>
        <taxon>Zalariaceae</taxon>
        <taxon>Zalaria</taxon>
    </lineage>
</organism>
<dbReference type="EMBL" id="JAMKPW020000007">
    <property type="protein sequence ID" value="KAK8216767.1"/>
    <property type="molecule type" value="Genomic_DNA"/>
</dbReference>
<comment type="caution">
    <text evidence="1">The sequence shown here is derived from an EMBL/GenBank/DDBJ whole genome shotgun (WGS) entry which is preliminary data.</text>
</comment>